<sequence length="365" mass="42122">MDLVGPLEKSARGHQYILVIVDYTSRYPEAIPLRKANAKNIAKELVQVFSRVGIPREILTDQGTPLISRIMKELCQLFNIHALKTSVYHPQTDGLVERFNRTLKGMLRKVVSRDGRDWDLLLPYLLFAVREVLQSSTGFSPFEILYGRHPRGIVDILRETWEEQVAQGTNLVQHVEQMRERMARIAPLVHEHMKQAQDAQKRHYDKKAVAREFNKGDRVMVLVPTTESRLLAQWQGPYEILDKVSPVNYRVSQPNRRKKEAILHINLLKRWRDREACLVAVGDPMVSWQPPEQTVMISSDRTPEQAEEARSLVERSEDVFSSLPGRTQDIEHDIATEPGVTIRVKSYRIPQAKRESIRVENQENA</sequence>
<keyword evidence="3" id="KW-1185">Reference proteome</keyword>
<dbReference type="Proteomes" id="UP000694569">
    <property type="component" value="Unplaced"/>
</dbReference>
<dbReference type="InterPro" id="IPR050951">
    <property type="entry name" value="Retrovirus_Pol_polyprotein"/>
</dbReference>
<dbReference type="PROSITE" id="PS50994">
    <property type="entry name" value="INTEGRASE"/>
    <property type="match status" value="1"/>
</dbReference>
<evidence type="ECO:0000313" key="3">
    <source>
        <dbReference type="Proteomes" id="UP000694569"/>
    </source>
</evidence>
<dbReference type="InterPro" id="IPR036397">
    <property type="entry name" value="RNaseH_sf"/>
</dbReference>
<proteinExistence type="predicted"/>
<dbReference type="InterPro" id="IPR012337">
    <property type="entry name" value="RNaseH-like_sf"/>
</dbReference>
<dbReference type="InterPro" id="IPR001584">
    <property type="entry name" value="Integrase_cat-core"/>
</dbReference>
<dbReference type="GO" id="GO:0003676">
    <property type="term" value="F:nucleic acid binding"/>
    <property type="evidence" value="ECO:0007669"/>
    <property type="project" value="InterPro"/>
</dbReference>
<dbReference type="Ensembl" id="ENSLLET00000019144.1">
    <property type="protein sequence ID" value="ENSLLEP00000018420.1"/>
    <property type="gene ID" value="ENSLLEG00000011719.1"/>
</dbReference>
<evidence type="ECO:0000259" key="1">
    <source>
        <dbReference type="PROSITE" id="PS50994"/>
    </source>
</evidence>
<dbReference type="Pfam" id="PF22938">
    <property type="entry name" value="Integrase_p58_C"/>
    <property type="match status" value="1"/>
</dbReference>
<dbReference type="Gene3D" id="3.30.420.10">
    <property type="entry name" value="Ribonuclease H-like superfamily/Ribonuclease H"/>
    <property type="match status" value="1"/>
</dbReference>
<organism evidence="2 3">
    <name type="scientific">Leptobrachium leishanense</name>
    <name type="common">Leishan spiny toad</name>
    <dbReference type="NCBI Taxonomy" id="445787"/>
    <lineage>
        <taxon>Eukaryota</taxon>
        <taxon>Metazoa</taxon>
        <taxon>Chordata</taxon>
        <taxon>Craniata</taxon>
        <taxon>Vertebrata</taxon>
        <taxon>Euteleostomi</taxon>
        <taxon>Amphibia</taxon>
        <taxon>Batrachia</taxon>
        <taxon>Anura</taxon>
        <taxon>Pelobatoidea</taxon>
        <taxon>Megophryidae</taxon>
        <taxon>Leptobrachium</taxon>
    </lineage>
</organism>
<dbReference type="PANTHER" id="PTHR37984">
    <property type="entry name" value="PROTEIN CBG26694"/>
    <property type="match status" value="1"/>
</dbReference>
<feature type="domain" description="Integrase catalytic" evidence="1">
    <location>
        <begin position="1"/>
        <end position="149"/>
    </location>
</feature>
<reference evidence="2" key="1">
    <citation type="submission" date="2025-08" db="UniProtKB">
        <authorList>
            <consortium name="Ensembl"/>
        </authorList>
    </citation>
    <scope>IDENTIFICATION</scope>
</reference>
<dbReference type="PANTHER" id="PTHR37984:SF15">
    <property type="entry name" value="INTEGRASE CATALYTIC DOMAIN-CONTAINING PROTEIN"/>
    <property type="match status" value="1"/>
</dbReference>
<dbReference type="FunFam" id="3.30.420.10:FF:000032">
    <property type="entry name" value="Retrovirus-related Pol polyprotein from transposon 297-like Protein"/>
    <property type="match status" value="1"/>
</dbReference>
<protein>
    <recommendedName>
        <fullName evidence="1">Integrase catalytic domain-containing protein</fullName>
    </recommendedName>
</protein>
<dbReference type="AlphaFoldDB" id="A0A8C5MX72"/>
<dbReference type="GeneTree" id="ENSGT01050000244855"/>
<accession>A0A8C5MX72</accession>
<name>A0A8C5MX72_9ANUR</name>
<evidence type="ECO:0000313" key="2">
    <source>
        <dbReference type="Ensembl" id="ENSLLEP00000018420.1"/>
    </source>
</evidence>
<dbReference type="SUPFAM" id="SSF53098">
    <property type="entry name" value="Ribonuclease H-like"/>
    <property type="match status" value="1"/>
</dbReference>
<reference evidence="2" key="2">
    <citation type="submission" date="2025-09" db="UniProtKB">
        <authorList>
            <consortium name="Ensembl"/>
        </authorList>
    </citation>
    <scope>IDENTIFICATION</scope>
</reference>
<dbReference type="GO" id="GO:0015074">
    <property type="term" value="P:DNA integration"/>
    <property type="evidence" value="ECO:0007669"/>
    <property type="project" value="InterPro"/>
</dbReference>
<dbReference type="Pfam" id="PF00665">
    <property type="entry name" value="rve"/>
    <property type="match status" value="1"/>
</dbReference>
<dbReference type="OrthoDB" id="9386368at2759"/>
<dbReference type="InterPro" id="IPR054465">
    <property type="entry name" value="Integrase_p58-like_C"/>
</dbReference>